<proteinExistence type="inferred from homology"/>
<dbReference type="InterPro" id="IPR018299">
    <property type="entry name" value="Alkaline_phosphatase_AS"/>
</dbReference>
<sequence length="438" mass="48130">MKKYFSLILVLFVSILVLANFGVKNVIYFIGDGMGINQVLLASYIEGKTLNMMKAPYIGLITTYSANSLVTDSAAAGTALAAGFKTNNGMIGMLPDGTVIPSLFEVVAKYGVRTGIISTSRVTHATPGAFYGHVKSRRDENTLAEQLVNSDLYLVMGGGWRNFVATGGKRKDGKDLIALAKKKGFNYITTRSELMEYNGGRLLALFSSSHLSAASERAGEQPMLYEMVEKALEILSKDGEPFFLMVEGSQIDWESHGNDAYGVWKEVMEFDKAIGVALKFLETHPDTLIVITADHETGGLGLSTGGYALYADMVRKYQKTADWMVRNYDVENKEEFKATVKKFFGIDLTENDMARLKEAKYSSNPYMLGNTLGRILSEKARIGWTTYDHTAAPIPVFAFGAGAENFKGFMDNTDIPRIIAKLAGYSLSRETFVVESSK</sequence>
<keyword evidence="6" id="KW-0378">Hydrolase</keyword>
<dbReference type="Proteomes" id="UP000671862">
    <property type="component" value="Chromosome"/>
</dbReference>
<accession>A0ABX7S6L8</accession>
<dbReference type="SMART" id="SM00098">
    <property type="entry name" value="alkPPc"/>
    <property type="match status" value="1"/>
</dbReference>
<comment type="cofactor">
    <cofactor evidence="2">
        <name>Zn(2+)</name>
        <dbReference type="ChEBI" id="CHEBI:29105"/>
    </cofactor>
</comment>
<dbReference type="PANTHER" id="PTHR11596:SF5">
    <property type="entry name" value="ALKALINE PHOSPHATASE"/>
    <property type="match status" value="1"/>
</dbReference>
<evidence type="ECO:0000256" key="3">
    <source>
        <dbReference type="ARBA" id="ARBA00005984"/>
    </source>
</evidence>
<name>A0ABX7S6L8_9BACT</name>
<dbReference type="EMBL" id="CP071446">
    <property type="protein sequence ID" value="QTA37232.1"/>
    <property type="molecule type" value="Genomic_DNA"/>
</dbReference>
<dbReference type="InterPro" id="IPR017850">
    <property type="entry name" value="Alkaline_phosphatase_core_sf"/>
</dbReference>
<keyword evidence="5" id="KW-0479">Metal-binding</keyword>
<dbReference type="PRINTS" id="PR00113">
    <property type="entry name" value="ALKPHPHTASE"/>
</dbReference>
<gene>
    <name evidence="10" type="ORF">JYK00_05670</name>
</gene>
<dbReference type="CDD" id="cd16012">
    <property type="entry name" value="ALP"/>
    <property type="match status" value="1"/>
</dbReference>
<evidence type="ECO:0000256" key="6">
    <source>
        <dbReference type="ARBA" id="ARBA00022801"/>
    </source>
</evidence>
<evidence type="ECO:0000256" key="1">
    <source>
        <dbReference type="ARBA" id="ARBA00001946"/>
    </source>
</evidence>
<comment type="cofactor">
    <cofactor evidence="1">
        <name>Mg(2+)</name>
        <dbReference type="ChEBI" id="CHEBI:18420"/>
    </cofactor>
</comment>
<organism evidence="10 11">
    <name type="scientific">Thermosipho ferrireducens</name>
    <dbReference type="NCBI Taxonomy" id="2571116"/>
    <lineage>
        <taxon>Bacteria</taxon>
        <taxon>Thermotogati</taxon>
        <taxon>Thermotogota</taxon>
        <taxon>Thermotogae</taxon>
        <taxon>Thermotogales</taxon>
        <taxon>Fervidobacteriaceae</taxon>
        <taxon>Thermosipho</taxon>
    </lineage>
</organism>
<dbReference type="RefSeq" id="WP_207565957.1">
    <property type="nucleotide sequence ID" value="NZ_CP071446.1"/>
</dbReference>
<evidence type="ECO:0000313" key="11">
    <source>
        <dbReference type="Proteomes" id="UP000671862"/>
    </source>
</evidence>
<keyword evidence="8" id="KW-0460">Magnesium</keyword>
<evidence type="ECO:0000256" key="8">
    <source>
        <dbReference type="ARBA" id="ARBA00022842"/>
    </source>
</evidence>
<dbReference type="Gene3D" id="3.40.720.10">
    <property type="entry name" value="Alkaline Phosphatase, subunit A"/>
    <property type="match status" value="1"/>
</dbReference>
<evidence type="ECO:0000313" key="10">
    <source>
        <dbReference type="EMBL" id="QTA37232.1"/>
    </source>
</evidence>
<dbReference type="Gene3D" id="1.10.60.40">
    <property type="match status" value="1"/>
</dbReference>
<reference evidence="10 11" key="1">
    <citation type="submission" date="2021-03" db="EMBL/GenBank/DDBJ databases">
        <title>Thermosipho ferrireducens sp.nov., an anaerobic thermophilic iron-reducing bacterium isolated from a deep-sea hydrothermal sulfide deposits.</title>
        <authorList>
            <person name="Zeng X."/>
            <person name="Chen Y."/>
            <person name="Shao Z."/>
        </authorList>
    </citation>
    <scope>NUCLEOTIDE SEQUENCE [LARGE SCALE GENOMIC DNA]</scope>
    <source>
        <strain evidence="10 11">JL129W03</strain>
    </source>
</reference>
<dbReference type="PANTHER" id="PTHR11596">
    <property type="entry name" value="ALKALINE PHOSPHATASE"/>
    <property type="match status" value="1"/>
</dbReference>
<protein>
    <submittedName>
        <fullName evidence="10">Alkaline phosphatase</fullName>
    </submittedName>
</protein>
<evidence type="ECO:0000256" key="2">
    <source>
        <dbReference type="ARBA" id="ARBA00001947"/>
    </source>
</evidence>
<dbReference type="InterPro" id="IPR001952">
    <property type="entry name" value="Alkaline_phosphatase"/>
</dbReference>
<evidence type="ECO:0000256" key="4">
    <source>
        <dbReference type="ARBA" id="ARBA00022553"/>
    </source>
</evidence>
<dbReference type="Pfam" id="PF00245">
    <property type="entry name" value="Alk_phosphatase"/>
    <property type="match status" value="1"/>
</dbReference>
<keyword evidence="11" id="KW-1185">Reference proteome</keyword>
<evidence type="ECO:0000256" key="5">
    <source>
        <dbReference type="ARBA" id="ARBA00022723"/>
    </source>
</evidence>
<comment type="similarity">
    <text evidence="3 9">Belongs to the alkaline phosphatase family.</text>
</comment>
<keyword evidence="4" id="KW-0597">Phosphoprotein</keyword>
<dbReference type="PROSITE" id="PS00123">
    <property type="entry name" value="ALKALINE_PHOSPHATASE"/>
    <property type="match status" value="1"/>
</dbReference>
<evidence type="ECO:0000256" key="9">
    <source>
        <dbReference type="RuleBase" id="RU003946"/>
    </source>
</evidence>
<keyword evidence="7" id="KW-0862">Zinc</keyword>
<dbReference type="SUPFAM" id="SSF53649">
    <property type="entry name" value="Alkaline phosphatase-like"/>
    <property type="match status" value="1"/>
</dbReference>
<evidence type="ECO:0000256" key="7">
    <source>
        <dbReference type="ARBA" id="ARBA00022833"/>
    </source>
</evidence>